<keyword evidence="3 8" id="KW-0812">Transmembrane</keyword>
<evidence type="ECO:0000313" key="11">
    <source>
        <dbReference type="Proteomes" id="UP000555564"/>
    </source>
</evidence>
<dbReference type="GO" id="GO:0051607">
    <property type="term" value="P:defense response to virus"/>
    <property type="evidence" value="ECO:0007669"/>
    <property type="project" value="UniProtKB-KW"/>
</dbReference>
<name>A0A7X0IHV7_9ACTN</name>
<dbReference type="InterPro" id="IPR043760">
    <property type="entry name" value="PycTM_dom"/>
</dbReference>
<evidence type="ECO:0000256" key="8">
    <source>
        <dbReference type="SAM" id="Phobius"/>
    </source>
</evidence>
<evidence type="ECO:0000256" key="1">
    <source>
        <dbReference type="ARBA" id="ARBA00004236"/>
    </source>
</evidence>
<dbReference type="GO" id="GO:0000166">
    <property type="term" value="F:nucleotide binding"/>
    <property type="evidence" value="ECO:0007669"/>
    <property type="project" value="UniProtKB-KW"/>
</dbReference>
<feature type="domain" description="Pycsar effector protein" evidence="9">
    <location>
        <begin position="26"/>
        <end position="178"/>
    </location>
</feature>
<evidence type="ECO:0000313" key="10">
    <source>
        <dbReference type="EMBL" id="MBB6475456.1"/>
    </source>
</evidence>
<organism evidence="10 11">
    <name type="scientific">Sphaerisporangium rubeum</name>
    <dbReference type="NCBI Taxonomy" id="321317"/>
    <lineage>
        <taxon>Bacteria</taxon>
        <taxon>Bacillati</taxon>
        <taxon>Actinomycetota</taxon>
        <taxon>Actinomycetes</taxon>
        <taxon>Streptosporangiales</taxon>
        <taxon>Streptosporangiaceae</taxon>
        <taxon>Sphaerisporangium</taxon>
    </lineage>
</organism>
<dbReference type="EMBL" id="JACHIU010000001">
    <property type="protein sequence ID" value="MBB6475456.1"/>
    <property type="molecule type" value="Genomic_DNA"/>
</dbReference>
<evidence type="ECO:0000256" key="4">
    <source>
        <dbReference type="ARBA" id="ARBA00022741"/>
    </source>
</evidence>
<evidence type="ECO:0000256" key="3">
    <source>
        <dbReference type="ARBA" id="ARBA00022692"/>
    </source>
</evidence>
<keyword evidence="4" id="KW-0547">Nucleotide-binding</keyword>
<comment type="caution">
    <text evidence="10">The sequence shown here is derived from an EMBL/GenBank/DDBJ whole genome shotgun (WGS) entry which is preliminary data.</text>
</comment>
<dbReference type="Proteomes" id="UP000555564">
    <property type="component" value="Unassembled WGS sequence"/>
</dbReference>
<sequence length="185" mass="19565">MLRQLSRALGAHRPVASPEEEAVAYAKRLLSDARDEISKADGKAQVLLGIVGIAIGAVAGGLAAGGWSPFELSDTVEWLWWAGVAMALATLACLAGAVYPRLGGPPGDAVEYFGDVVRYESGDALAAALLAARGHELRRLSGQVRRVGQIVSRKYLLIRWGFWLLSGAILSTMTAVALDLLIRGV</sequence>
<keyword evidence="7 8" id="KW-0472">Membrane</keyword>
<accession>A0A7X0IHV7</accession>
<keyword evidence="5 8" id="KW-1133">Transmembrane helix</keyword>
<protein>
    <recommendedName>
        <fullName evidence="9">Pycsar effector protein domain-containing protein</fullName>
    </recommendedName>
</protein>
<proteinExistence type="predicted"/>
<keyword evidence="2" id="KW-1003">Cell membrane</keyword>
<keyword evidence="6" id="KW-0051">Antiviral defense</keyword>
<evidence type="ECO:0000256" key="6">
    <source>
        <dbReference type="ARBA" id="ARBA00023118"/>
    </source>
</evidence>
<evidence type="ECO:0000256" key="2">
    <source>
        <dbReference type="ARBA" id="ARBA00022475"/>
    </source>
</evidence>
<dbReference type="GO" id="GO:0005886">
    <property type="term" value="C:plasma membrane"/>
    <property type="evidence" value="ECO:0007669"/>
    <property type="project" value="UniProtKB-SubCell"/>
</dbReference>
<evidence type="ECO:0000256" key="7">
    <source>
        <dbReference type="ARBA" id="ARBA00023136"/>
    </source>
</evidence>
<dbReference type="AlphaFoldDB" id="A0A7X0IHV7"/>
<feature type="transmembrane region" description="Helical" evidence="8">
    <location>
        <begin position="78"/>
        <end position="99"/>
    </location>
</feature>
<feature type="transmembrane region" description="Helical" evidence="8">
    <location>
        <begin position="46"/>
        <end position="66"/>
    </location>
</feature>
<evidence type="ECO:0000259" key="9">
    <source>
        <dbReference type="Pfam" id="PF18967"/>
    </source>
</evidence>
<keyword evidence="11" id="KW-1185">Reference proteome</keyword>
<evidence type="ECO:0000256" key="5">
    <source>
        <dbReference type="ARBA" id="ARBA00022989"/>
    </source>
</evidence>
<dbReference type="RefSeq" id="WP_184984795.1">
    <property type="nucleotide sequence ID" value="NZ_BAAALO010000007.1"/>
</dbReference>
<reference evidence="10 11" key="1">
    <citation type="submission" date="2020-08" db="EMBL/GenBank/DDBJ databases">
        <title>Sequencing the genomes of 1000 actinobacteria strains.</title>
        <authorList>
            <person name="Klenk H.-P."/>
        </authorList>
    </citation>
    <scope>NUCLEOTIDE SEQUENCE [LARGE SCALE GENOMIC DNA]</scope>
    <source>
        <strain evidence="10 11">DSM 44936</strain>
    </source>
</reference>
<dbReference type="Pfam" id="PF18967">
    <property type="entry name" value="PycTM"/>
    <property type="match status" value="1"/>
</dbReference>
<comment type="subcellular location">
    <subcellularLocation>
        <location evidence="1">Cell membrane</location>
    </subcellularLocation>
</comment>
<feature type="transmembrane region" description="Helical" evidence="8">
    <location>
        <begin position="162"/>
        <end position="182"/>
    </location>
</feature>
<gene>
    <name evidence="10" type="ORF">BJ992_004887</name>
</gene>